<proteinExistence type="predicted"/>
<name>A0A1W0E7S0_9MICR</name>
<comment type="caution">
    <text evidence="1">The sequence shown here is derived from an EMBL/GenBank/DDBJ whole genome shotgun (WGS) entry which is preliminary data.</text>
</comment>
<accession>A0A1W0E7S0</accession>
<evidence type="ECO:0000313" key="1">
    <source>
        <dbReference type="EMBL" id="OQS55273.1"/>
    </source>
</evidence>
<protein>
    <submittedName>
        <fullName evidence="1">Uncharacterized protein</fullName>
    </submittedName>
</protein>
<keyword evidence="2" id="KW-1185">Reference proteome</keyword>
<dbReference type="EMBL" id="MNPJ01000012">
    <property type="protein sequence ID" value="OQS55273.1"/>
    <property type="molecule type" value="Genomic_DNA"/>
</dbReference>
<dbReference type="AlphaFoldDB" id="A0A1W0E7S0"/>
<dbReference type="Proteomes" id="UP000192758">
    <property type="component" value="Unassembled WGS sequence"/>
</dbReference>
<sequence>MIYMVENSRRIIKVIGKILLHNKQYNTYMIYEWILNRLEDNTNNNSILYNNILNTNNILN</sequence>
<dbReference type="VEuPathDB" id="MicrosporidiaDB:EHP00_2359"/>
<reference evidence="1 2" key="1">
    <citation type="journal article" date="2017" name="Environ. Microbiol.">
        <title>Decay of the glycolytic pathway and adaptation to intranuclear parasitism within Enterocytozoonidae microsporidia.</title>
        <authorList>
            <person name="Wiredu Boakye D."/>
            <person name="Jaroenlak P."/>
            <person name="Prachumwat A."/>
            <person name="Williams T.A."/>
            <person name="Bateman K.S."/>
            <person name="Itsathitphaisarn O."/>
            <person name="Sritunyalucksana K."/>
            <person name="Paszkiewicz K.H."/>
            <person name="Moore K.A."/>
            <person name="Stentiford G.D."/>
            <person name="Williams B.A."/>
        </authorList>
    </citation>
    <scope>NUCLEOTIDE SEQUENCE [LARGE SCALE GENOMIC DNA]</scope>
    <source>
        <strain evidence="1 2">TH1</strain>
    </source>
</reference>
<organism evidence="1 2">
    <name type="scientific">Ecytonucleospora hepatopenaei</name>
    <dbReference type="NCBI Taxonomy" id="646526"/>
    <lineage>
        <taxon>Eukaryota</taxon>
        <taxon>Fungi</taxon>
        <taxon>Fungi incertae sedis</taxon>
        <taxon>Microsporidia</taxon>
        <taxon>Enterocytozoonidae</taxon>
        <taxon>Ecytonucleospora</taxon>
    </lineage>
</organism>
<gene>
    <name evidence="1" type="ORF">EHP00_2359</name>
</gene>
<evidence type="ECO:0000313" key="2">
    <source>
        <dbReference type="Proteomes" id="UP000192758"/>
    </source>
</evidence>